<reference evidence="2 3" key="1">
    <citation type="journal article" date="2014" name="BMC Genomics">
        <title>Comparative genomics of the major fungal agents of human and animal Sporotrichosis: Sporothrix schenckii and Sporothrix brasiliensis.</title>
        <authorList>
            <person name="Teixeira M.M."/>
            <person name="de Almeida L.G."/>
            <person name="Kubitschek-Barreira P."/>
            <person name="Alves F.L."/>
            <person name="Kioshima E.S."/>
            <person name="Abadio A.K."/>
            <person name="Fernandes L."/>
            <person name="Derengowski L.S."/>
            <person name="Ferreira K.S."/>
            <person name="Souza R.C."/>
            <person name="Ruiz J.C."/>
            <person name="de Andrade N.C."/>
            <person name="Paes H.C."/>
            <person name="Nicola A.M."/>
            <person name="Albuquerque P."/>
            <person name="Gerber A.L."/>
            <person name="Martins V.P."/>
            <person name="Peconick L.D."/>
            <person name="Neto A.V."/>
            <person name="Chaucanez C.B."/>
            <person name="Silva P.A."/>
            <person name="Cunha O.L."/>
            <person name="de Oliveira F.F."/>
            <person name="dos Santos T.C."/>
            <person name="Barros A.L."/>
            <person name="Soares M.A."/>
            <person name="de Oliveira L.M."/>
            <person name="Marini M.M."/>
            <person name="Villalobos-Duno H."/>
            <person name="Cunha M.M."/>
            <person name="de Hoog S."/>
            <person name="da Silveira J.F."/>
            <person name="Henrissat B."/>
            <person name="Nino-Vega G.A."/>
            <person name="Cisalpino P.S."/>
            <person name="Mora-Montes H.M."/>
            <person name="Almeida S.R."/>
            <person name="Stajich J.E."/>
            <person name="Lopes-Bezerra L.M."/>
            <person name="Vasconcelos A.T."/>
            <person name="Felipe M.S."/>
        </authorList>
    </citation>
    <scope>NUCLEOTIDE SEQUENCE [LARGE SCALE GENOMIC DNA]</scope>
    <source>
        <strain evidence="2 3">1099-18</strain>
    </source>
</reference>
<sequence length="473" mass="51317">MEEGHDIVDRVQRLSDLELAMLLSLISHEHCVIGTPETAMDSLVDELRLISRSIFGLHCTVVDCQSGTTLEDFITPLLLSTTSSSFKNYSDIGNTGRTSHINGTSAHQHNGDSSADFSRLFPMAPRLPEPSSRRASQPVTSNLAAPDISTSASATTATTPAGTSSIADVLIAKNLNMAPEAVQIQTLELLRTRRIFAATAMQAAPRPFLLVAVVAANRGFRWGGADDVAKKHTSKKDTAPKVAPYMTAHLNDFFSMGHWHDPDHGYPNLEEQGADANSKPRGEENSDSESLVKQSVSSRAQRGRGNTAILSSLGPTPGMSDAPMTYTAFSDADIDHLTTLSKHVRVDTEVLRYQLNVVAFLRMHRAVAVMGPSISGLSCVSPRATKQFENLARCLAPLHRLDYISPALVSLAARKTYLHRIRTISVGHSSSRHPMHERSMQWGSEKAVVKAILEEMSPEDVIDDVLGSVVPPL</sequence>
<dbReference type="PANTHER" id="PTHR11603">
    <property type="entry name" value="AAA FAMILY ATPASE"/>
    <property type="match status" value="1"/>
</dbReference>
<dbReference type="Proteomes" id="UP000033710">
    <property type="component" value="Unassembled WGS sequence"/>
</dbReference>
<comment type="caution">
    <text evidence="2">The sequence shown here is derived from an EMBL/GenBank/DDBJ whole genome shotgun (WGS) entry which is preliminary data.</text>
</comment>
<name>A0A0F2LWI0_SPOSC</name>
<feature type="compositionally biased region" description="Low complexity" evidence="1">
    <location>
        <begin position="144"/>
        <end position="160"/>
    </location>
</feature>
<gene>
    <name evidence="2" type="ORF">SPSK_01134</name>
</gene>
<proteinExistence type="predicted"/>
<feature type="compositionally biased region" description="Polar residues" evidence="1">
    <location>
        <begin position="133"/>
        <end position="143"/>
    </location>
</feature>
<feature type="compositionally biased region" description="Polar residues" evidence="1">
    <location>
        <begin position="99"/>
        <end position="116"/>
    </location>
</feature>
<evidence type="ECO:0000313" key="3">
    <source>
        <dbReference type="Proteomes" id="UP000033710"/>
    </source>
</evidence>
<evidence type="ECO:0000256" key="1">
    <source>
        <dbReference type="SAM" id="MobiDB-lite"/>
    </source>
</evidence>
<accession>A0A0F2LWI0</accession>
<dbReference type="GeneID" id="27663342"/>
<dbReference type="VEuPathDB" id="FungiDB:SPSK_01134"/>
<dbReference type="EMBL" id="AXCR01000011">
    <property type="protein sequence ID" value="KJR81189.1"/>
    <property type="molecule type" value="Genomic_DNA"/>
</dbReference>
<evidence type="ECO:0000313" key="2">
    <source>
        <dbReference type="EMBL" id="KJR81189.1"/>
    </source>
</evidence>
<dbReference type="KEGG" id="ssck:SPSK_01134"/>
<dbReference type="RefSeq" id="XP_016583865.1">
    <property type="nucleotide sequence ID" value="XM_016728065.1"/>
</dbReference>
<dbReference type="Gene3D" id="1.10.8.80">
    <property type="entry name" value="Magnesium chelatase subunit I, C-Terminal domain"/>
    <property type="match status" value="1"/>
</dbReference>
<feature type="compositionally biased region" description="Polar residues" evidence="1">
    <location>
        <begin position="288"/>
        <end position="300"/>
    </location>
</feature>
<feature type="region of interest" description="Disordered" evidence="1">
    <location>
        <begin position="99"/>
        <end position="160"/>
    </location>
</feature>
<feature type="region of interest" description="Disordered" evidence="1">
    <location>
        <begin position="264"/>
        <end position="316"/>
    </location>
</feature>
<reference evidence="2 3" key="2">
    <citation type="journal article" date="2015" name="Eukaryot. Cell">
        <title>Asexual propagation of a virulent clone complex in a human and feline outbreak of sporotrichosis.</title>
        <authorList>
            <person name="Teixeira Mde M."/>
            <person name="Rodrigues A.M."/>
            <person name="Tsui C.K."/>
            <person name="de Almeida L.G."/>
            <person name="Van Diepeningen A.D."/>
            <person name="van den Ende B.G."/>
            <person name="Fernandes G.F."/>
            <person name="Kano R."/>
            <person name="Hamelin R.C."/>
            <person name="Lopes-Bezerra L.M."/>
            <person name="Vasconcelos A.T."/>
            <person name="de Hoog S."/>
            <person name="de Camargo Z.P."/>
            <person name="Felipe M.S."/>
        </authorList>
    </citation>
    <scope>NUCLEOTIDE SEQUENCE [LARGE SCALE GENOMIC DNA]</scope>
    <source>
        <strain evidence="2 3">1099-18</strain>
    </source>
</reference>
<dbReference type="OrthoDB" id="5582146at2759"/>
<dbReference type="PANTHER" id="PTHR11603:SF132">
    <property type="entry name" value="C2H2-TYPE DOMAIN-CONTAINING PROTEIN"/>
    <property type="match status" value="1"/>
</dbReference>
<evidence type="ECO:0008006" key="4">
    <source>
        <dbReference type="Google" id="ProtNLM"/>
    </source>
</evidence>
<dbReference type="AlphaFoldDB" id="A0A0F2LWI0"/>
<protein>
    <recommendedName>
        <fullName evidence="4">Magnesium chelatase</fullName>
    </recommendedName>
</protein>
<dbReference type="InterPro" id="IPR052041">
    <property type="entry name" value="Nucleic_acid_metab_PIN/TRAM"/>
</dbReference>
<organism evidence="2 3">
    <name type="scientific">Sporothrix schenckii 1099-18</name>
    <dbReference type="NCBI Taxonomy" id="1397361"/>
    <lineage>
        <taxon>Eukaryota</taxon>
        <taxon>Fungi</taxon>
        <taxon>Dikarya</taxon>
        <taxon>Ascomycota</taxon>
        <taxon>Pezizomycotina</taxon>
        <taxon>Sordariomycetes</taxon>
        <taxon>Sordariomycetidae</taxon>
        <taxon>Ophiostomatales</taxon>
        <taxon>Ophiostomataceae</taxon>
        <taxon>Sporothrix</taxon>
    </lineage>
</organism>